<dbReference type="InterPro" id="IPR013780">
    <property type="entry name" value="Glyco_hydro_b"/>
</dbReference>
<evidence type="ECO:0000256" key="4">
    <source>
        <dbReference type="ARBA" id="ARBA00022723"/>
    </source>
</evidence>
<feature type="domain" description="Glycosyl hydrolase family 13 catalytic" evidence="8">
    <location>
        <begin position="57"/>
        <end position="459"/>
    </location>
</feature>
<dbReference type="RefSeq" id="WP_098514542.1">
    <property type="nucleotide sequence ID" value="NZ_JBIAKZ010000016.1"/>
</dbReference>
<dbReference type="InterPro" id="IPR045857">
    <property type="entry name" value="O16G_dom_2"/>
</dbReference>
<dbReference type="FunFam" id="3.20.20.80:FF:000055">
    <property type="entry name" value="Trehalose synthase"/>
    <property type="match status" value="1"/>
</dbReference>
<evidence type="ECO:0000256" key="7">
    <source>
        <dbReference type="ARBA" id="ARBA00031378"/>
    </source>
</evidence>
<gene>
    <name evidence="9" type="ORF">ATK36_6160</name>
</gene>
<dbReference type="PANTHER" id="PTHR10357">
    <property type="entry name" value="ALPHA-AMYLASE FAMILY MEMBER"/>
    <property type="match status" value="1"/>
</dbReference>
<sequence>MDEERRLDPAPGLAGVPHTGEAVTADGLLVEPQADDFGHAHAAPRDPEWFKGAVFYEVLVRAFADSNGDGTGDLRGLAGRLDYLEWLGVDCLWLPPFYASPLRDGGYDISDFRAVLPEFGSVEDFVYLLDEAHRRGIRVITDLVLNHTSDQHPWFQQSRHDPDGPYGDYYVWGDDDSRYADARIIFVDTETSNWTYDPVRGQFYWHRFFTHQPDLNYENPAVQEAMIDVLRFWLDLGIDGFRLDAVPYLFEEEGTNCENLPRTHEFLKQCRKVVDDEFPGRILLAEANQWPSDVVEYFGDPAAGGDECHMAFHFPLMPRIFMAVRRESRFPISEILLQTPQIPSGTQWGIFLRNHDELTLEMVSDEERDYMYAEYAKDPRMKANIGIRRRLAPLLDNDRNQQELFTAMLLSLPGSPVLYYGDEIGMGDNIWLGDRDAVRTPMQWTPDRNAGFSSCDPGRIYLPVIMDPVYGHQALNVEAQAENASSLLNWTRRMIEVRKQHHAFAQGDFLDLGGSNPSVLAYQRQWRRPDGRQDVVLCVNNLSRFPQPVELDLSAHQGATPVELTGGVRFPDIGELPYLLTLPGHGFYWFQLLGPDDA</sequence>
<comment type="similarity">
    <text evidence="2">Belongs to the glycosyl hydrolase 13 family. TreS subfamily.</text>
</comment>
<dbReference type="InterPro" id="IPR012810">
    <property type="entry name" value="TreS/a-amylase_N"/>
</dbReference>
<organism evidence="9 10">
    <name type="scientific">Amycolatopsis sulphurea</name>
    <dbReference type="NCBI Taxonomy" id="76022"/>
    <lineage>
        <taxon>Bacteria</taxon>
        <taxon>Bacillati</taxon>
        <taxon>Actinomycetota</taxon>
        <taxon>Actinomycetes</taxon>
        <taxon>Pseudonocardiales</taxon>
        <taxon>Pseudonocardiaceae</taxon>
        <taxon>Amycolatopsis</taxon>
    </lineage>
</organism>
<keyword evidence="10" id="KW-1185">Reference proteome</keyword>
<keyword evidence="5" id="KW-0106">Calcium</keyword>
<evidence type="ECO:0000256" key="1">
    <source>
        <dbReference type="ARBA" id="ARBA00001595"/>
    </source>
</evidence>
<dbReference type="Gene3D" id="3.20.20.80">
    <property type="entry name" value="Glycosidases"/>
    <property type="match status" value="1"/>
</dbReference>
<keyword evidence="6" id="KW-0413">Isomerase</keyword>
<evidence type="ECO:0000313" key="9">
    <source>
        <dbReference type="EMBL" id="PFG50901.1"/>
    </source>
</evidence>
<dbReference type="SUPFAM" id="SSF51011">
    <property type="entry name" value="Glycosyl hydrolase domain"/>
    <property type="match status" value="1"/>
</dbReference>
<dbReference type="SUPFAM" id="SSF51445">
    <property type="entry name" value="(Trans)glycosidases"/>
    <property type="match status" value="1"/>
</dbReference>
<evidence type="ECO:0000256" key="2">
    <source>
        <dbReference type="ARBA" id="ARBA00005496"/>
    </source>
</evidence>
<accession>A0A2A9FJH8</accession>
<comment type="caution">
    <text evidence="9">The sequence shown here is derived from an EMBL/GenBank/DDBJ whole genome shotgun (WGS) entry which is preliminary data.</text>
</comment>
<dbReference type="GO" id="GO:0046872">
    <property type="term" value="F:metal ion binding"/>
    <property type="evidence" value="ECO:0007669"/>
    <property type="project" value="UniProtKB-KW"/>
</dbReference>
<dbReference type="Pfam" id="PF16657">
    <property type="entry name" value="Malt_amylase_C"/>
    <property type="match status" value="1"/>
</dbReference>
<dbReference type="GO" id="GO:0005975">
    <property type="term" value="P:carbohydrate metabolic process"/>
    <property type="evidence" value="ECO:0007669"/>
    <property type="project" value="InterPro"/>
</dbReference>
<dbReference type="PANTHER" id="PTHR10357:SF219">
    <property type="entry name" value="MALTOSE ALPHA-D-GLUCOSYLTRANSFERASE"/>
    <property type="match status" value="1"/>
</dbReference>
<reference evidence="9 10" key="1">
    <citation type="submission" date="2017-10" db="EMBL/GenBank/DDBJ databases">
        <title>Sequencing the genomes of 1000 actinobacteria strains.</title>
        <authorList>
            <person name="Klenk H.-P."/>
        </authorList>
    </citation>
    <scope>NUCLEOTIDE SEQUENCE [LARGE SCALE GENOMIC DNA]</scope>
    <source>
        <strain evidence="9 10">DSM 46092</strain>
    </source>
</reference>
<dbReference type="InterPro" id="IPR006047">
    <property type="entry name" value="GH13_cat_dom"/>
</dbReference>
<protein>
    <recommendedName>
        <fullName evidence="3">maltose alpha-D-glucosyltransferase</fullName>
        <ecNumber evidence="3">5.4.99.16</ecNumber>
    </recommendedName>
    <alternativeName>
        <fullName evidence="7">Maltose alpha-D-glucosyltransferase</fullName>
    </alternativeName>
</protein>
<proteinExistence type="inferred from homology"/>
<dbReference type="Pfam" id="PF00128">
    <property type="entry name" value="Alpha-amylase"/>
    <property type="match status" value="1"/>
</dbReference>
<evidence type="ECO:0000313" key="10">
    <source>
        <dbReference type="Proteomes" id="UP000243542"/>
    </source>
</evidence>
<evidence type="ECO:0000256" key="5">
    <source>
        <dbReference type="ARBA" id="ARBA00022837"/>
    </source>
</evidence>
<dbReference type="GO" id="GO:0047471">
    <property type="term" value="F:maltose alpha-D-glucosyltransferase activity"/>
    <property type="evidence" value="ECO:0007669"/>
    <property type="project" value="UniProtKB-EC"/>
</dbReference>
<name>A0A2A9FJH8_9PSEU</name>
<evidence type="ECO:0000259" key="8">
    <source>
        <dbReference type="SMART" id="SM00642"/>
    </source>
</evidence>
<dbReference type="Gene3D" id="3.90.400.10">
    <property type="entry name" value="Oligo-1,6-glucosidase, Domain 2"/>
    <property type="match status" value="1"/>
</dbReference>
<dbReference type="CDD" id="cd11334">
    <property type="entry name" value="AmyAc_TreS"/>
    <property type="match status" value="1"/>
</dbReference>
<dbReference type="SMART" id="SM00642">
    <property type="entry name" value="Aamy"/>
    <property type="match status" value="1"/>
</dbReference>
<evidence type="ECO:0000256" key="6">
    <source>
        <dbReference type="ARBA" id="ARBA00023235"/>
    </source>
</evidence>
<evidence type="ECO:0000256" key="3">
    <source>
        <dbReference type="ARBA" id="ARBA00012619"/>
    </source>
</evidence>
<dbReference type="EMBL" id="PDJK01000002">
    <property type="protein sequence ID" value="PFG50901.1"/>
    <property type="molecule type" value="Genomic_DNA"/>
</dbReference>
<dbReference type="AlphaFoldDB" id="A0A2A9FJH8"/>
<keyword evidence="4" id="KW-0479">Metal-binding</keyword>
<dbReference type="EC" id="5.4.99.16" evidence="3"/>
<dbReference type="Proteomes" id="UP000243542">
    <property type="component" value="Unassembled WGS sequence"/>
</dbReference>
<dbReference type="InterPro" id="IPR032091">
    <property type="entry name" value="Malt_amylase-like_C"/>
</dbReference>
<dbReference type="InterPro" id="IPR017853">
    <property type="entry name" value="GH"/>
</dbReference>
<dbReference type="Gene3D" id="2.60.40.1180">
    <property type="entry name" value="Golgi alpha-mannosidase II"/>
    <property type="match status" value="1"/>
</dbReference>
<comment type="catalytic activity">
    <reaction evidence="1">
        <text>D-maltose = alpha,alpha-trehalose</text>
        <dbReference type="Rhea" id="RHEA:15145"/>
        <dbReference type="ChEBI" id="CHEBI:16551"/>
        <dbReference type="ChEBI" id="CHEBI:17306"/>
        <dbReference type="EC" id="5.4.99.16"/>
    </reaction>
</comment>
<dbReference type="NCBIfam" id="TIGR02456">
    <property type="entry name" value="treS_nterm"/>
    <property type="match status" value="1"/>
</dbReference>